<proteinExistence type="predicted"/>
<accession>A0A8J8K9S7</accession>
<evidence type="ECO:0000313" key="2">
    <source>
        <dbReference type="Proteomes" id="UP000610746"/>
    </source>
</evidence>
<dbReference type="RefSeq" id="WP_173779971.1">
    <property type="nucleotide sequence ID" value="NZ_JABSNO010000021.1"/>
</dbReference>
<name>A0A8J8K9S7_9FLAO</name>
<dbReference type="AlphaFoldDB" id="A0A8J8K9S7"/>
<evidence type="ECO:0000313" key="1">
    <source>
        <dbReference type="EMBL" id="NRS93407.1"/>
    </source>
</evidence>
<gene>
    <name evidence="1" type="ORF">HNQ03_002497</name>
</gene>
<protein>
    <submittedName>
        <fullName evidence="1">Uncharacterized protein</fullName>
    </submittedName>
</protein>
<keyword evidence="2" id="KW-1185">Reference proteome</keyword>
<sequence length="321" mass="38103">MKKKKLLFIAPNYYGFNTVVNDGLEKYSNYEVTHIITNGTYIYKNFGERALNFLSKILLGKNLKHKWIENQTLDILNQSGNFDLLIANRPDVLTEKELEKAISISEKTCFLLWDSLDKIKQQKNVIQYFDVCCSFDSDDCKEYNFKKINNFYFAEYEEQKALNFDVCYLGTYDQRIDELIKIFAYLKNNNIKVKSKIFTYPSIKIKEKIPADIEVIHRIIPFPTSFKYYLDTKIIMDIAHENQKGLSFRPFEAIGLRKKLITTNKNIKNYDFYLSENIFVIEDIDNIEIPNDFFTTEYKDLPKDIEEKYFIKNWVEKICNI</sequence>
<reference evidence="1" key="1">
    <citation type="submission" date="2020-05" db="EMBL/GenBank/DDBJ databases">
        <title>Genomic Encyclopedia of Type Strains, Phase IV (KMG-V): Genome sequencing to study the core and pangenomes of soil and plant-associated prokaryotes.</title>
        <authorList>
            <person name="Whitman W."/>
        </authorList>
    </citation>
    <scope>NUCLEOTIDE SEQUENCE</scope>
    <source>
        <strain evidence="1">16F</strain>
    </source>
</reference>
<dbReference type="EMBL" id="JABSNO010000021">
    <property type="protein sequence ID" value="NRS93407.1"/>
    <property type="molecule type" value="Genomic_DNA"/>
</dbReference>
<dbReference type="Proteomes" id="UP000610746">
    <property type="component" value="Unassembled WGS sequence"/>
</dbReference>
<organism evidence="1 2">
    <name type="scientific">Frigoriflavimonas asaccharolytica</name>
    <dbReference type="NCBI Taxonomy" id="2735899"/>
    <lineage>
        <taxon>Bacteria</taxon>
        <taxon>Pseudomonadati</taxon>
        <taxon>Bacteroidota</taxon>
        <taxon>Flavobacteriia</taxon>
        <taxon>Flavobacteriales</taxon>
        <taxon>Weeksellaceae</taxon>
        <taxon>Frigoriflavimonas</taxon>
    </lineage>
</organism>
<comment type="caution">
    <text evidence="1">The sequence shown here is derived from an EMBL/GenBank/DDBJ whole genome shotgun (WGS) entry which is preliminary data.</text>
</comment>